<organism evidence="1 4">
    <name type="scientific">Vibrio ishigakensis</name>
    <dbReference type="NCBI Taxonomy" id="1481914"/>
    <lineage>
        <taxon>Bacteria</taxon>
        <taxon>Pseudomonadati</taxon>
        <taxon>Pseudomonadota</taxon>
        <taxon>Gammaproteobacteria</taxon>
        <taxon>Vibrionales</taxon>
        <taxon>Vibrionaceae</taxon>
        <taxon>Vibrio</taxon>
    </lineage>
</organism>
<keyword evidence="1" id="KW-0378">Hydrolase</keyword>
<dbReference type="EMBL" id="BBRZ01000028">
    <property type="protein sequence ID" value="GAM56388.1"/>
    <property type="molecule type" value="Genomic_DNA"/>
</dbReference>
<dbReference type="Proteomes" id="UP000031670">
    <property type="component" value="Unassembled WGS sequence"/>
</dbReference>
<evidence type="ECO:0000313" key="1">
    <source>
        <dbReference type="EMBL" id="GAM56388.1"/>
    </source>
</evidence>
<reference evidence="2 3" key="2">
    <citation type="submission" date="2015-01" db="EMBL/GenBank/DDBJ databases">
        <title>Vibrio sp. C5 JCM 19232 whole genome shotgun sequence.</title>
        <authorList>
            <person name="Sawabe T."/>
            <person name="Meirelles P."/>
            <person name="Feng G."/>
            <person name="Sayaka M."/>
            <person name="Hattori M."/>
            <person name="Ohkuma M."/>
        </authorList>
    </citation>
    <scope>NUCLEOTIDE SEQUENCE [LARGE SCALE GENOMIC DNA]</scope>
    <source>
        <strain evidence="2 3">JCM19232</strain>
    </source>
</reference>
<keyword evidence="4" id="KW-1185">Reference proteome</keyword>
<dbReference type="EC" id="3.6.1.31" evidence="1"/>
<dbReference type="GO" id="GO:0004635">
    <property type="term" value="F:phosphoribosyl-AMP cyclohydrolase activity"/>
    <property type="evidence" value="ECO:0007669"/>
    <property type="project" value="UniProtKB-EC"/>
</dbReference>
<accession>A0A0B8NZD5</accession>
<proteinExistence type="predicted"/>
<dbReference type="AlphaFoldDB" id="A0A0B8NZD5"/>
<gene>
    <name evidence="1" type="ORF">JCM19231_1045</name>
    <name evidence="2" type="ORF">JCM19232_5296</name>
</gene>
<dbReference type="GO" id="GO:0004636">
    <property type="term" value="F:phosphoribosyl-ATP diphosphatase activity"/>
    <property type="evidence" value="ECO:0007669"/>
    <property type="project" value="UniProtKB-EC"/>
</dbReference>
<dbReference type="EC" id="3.5.4.19" evidence="1"/>
<reference evidence="3 4" key="3">
    <citation type="submission" date="2015-01" db="EMBL/GenBank/DDBJ databases">
        <authorList>
            <consortium name="NBRP consortium"/>
            <person name="Sawabe T."/>
            <person name="Meirelles P."/>
            <person name="Feng G."/>
            <person name="Sayaka M."/>
            <person name="Hattori M."/>
            <person name="Ohkuma M."/>
        </authorList>
    </citation>
    <scope>NUCLEOTIDE SEQUENCE [LARGE SCALE GENOMIC DNA]</scope>
    <source>
        <strain evidence="4">JCM 19231</strain>
        <strain evidence="1">JCM19231</strain>
        <strain evidence="2 3">JCM19232</strain>
    </source>
</reference>
<evidence type="ECO:0000313" key="2">
    <source>
        <dbReference type="EMBL" id="GAM62332.1"/>
    </source>
</evidence>
<sequence length="41" mass="4495">MSFSTAEVTALSERLDWDKVDGMVPAIVQDFTSSQVLMMGT</sequence>
<evidence type="ECO:0000313" key="3">
    <source>
        <dbReference type="Proteomes" id="UP000031670"/>
    </source>
</evidence>
<dbReference type="InterPro" id="IPR038019">
    <property type="entry name" value="PRib_AMP_CycHydrolase_sf"/>
</dbReference>
<name>A0A0B8NZD5_9VIBR</name>
<reference evidence="1 4" key="1">
    <citation type="submission" date="2015-01" db="EMBL/GenBank/DDBJ databases">
        <title>Vibrio sp. C1 JCM 19231 whole genome shotgun sequence.</title>
        <authorList>
            <person name="Sawabe T."/>
            <person name="Meirelles P."/>
            <person name="Feng G."/>
            <person name="Sayaka M."/>
            <person name="Hattori M."/>
            <person name="Ohkuma M."/>
        </authorList>
    </citation>
    <scope>NUCLEOTIDE SEQUENCE [LARGE SCALE GENOMIC DNA]</scope>
    <source>
        <strain evidence="4">JCM 19231</strain>
        <strain evidence="1">JCM19231</strain>
    </source>
</reference>
<comment type="caution">
    <text evidence="1">The sequence shown here is derived from an EMBL/GenBank/DDBJ whole genome shotgun (WGS) entry which is preliminary data.</text>
</comment>
<accession>A0A0B8PCP5</accession>
<evidence type="ECO:0000313" key="4">
    <source>
        <dbReference type="Proteomes" id="UP000031671"/>
    </source>
</evidence>
<dbReference type="EMBL" id="BBSA01000005">
    <property type="protein sequence ID" value="GAM62332.1"/>
    <property type="molecule type" value="Genomic_DNA"/>
</dbReference>
<dbReference type="Proteomes" id="UP000031671">
    <property type="component" value="Unassembled WGS sequence"/>
</dbReference>
<protein>
    <submittedName>
        <fullName evidence="1">Phosphoribosyl-AMP cyclohydrolase</fullName>
        <ecNumber evidence="1">3.5.4.19</ecNumber>
        <ecNumber evidence="1">3.6.1.31</ecNumber>
    </submittedName>
</protein>
<dbReference type="SUPFAM" id="SSF141734">
    <property type="entry name" value="HisI-like"/>
    <property type="match status" value="1"/>
</dbReference>